<dbReference type="Proteomes" id="UP001497444">
    <property type="component" value="Chromosome 15"/>
</dbReference>
<dbReference type="Pfam" id="PF01593">
    <property type="entry name" value="Amino_oxidase"/>
    <property type="match status" value="1"/>
</dbReference>
<dbReference type="SUPFAM" id="SSF51905">
    <property type="entry name" value="FAD/NAD(P)-binding domain"/>
    <property type="match status" value="1"/>
</dbReference>
<evidence type="ECO:0000256" key="1">
    <source>
        <dbReference type="SAM" id="MobiDB-lite"/>
    </source>
</evidence>
<sequence>MDCMLRMLPMSSNSNVVALGWSTLPKIFVARKSLGVSCSDLQCGFGYGGSRLNSSSLAFANFLSSRTSRFAAAANSRASSSLQQNQAMLDQQESTSLLSTDRRRREEEVDEVVAETGVVIIGAGLSGLAAARHCAKEGVPFVLLESSDGVGGRVRTDVCQGFLLDRGFQIFISAYPEASEVLDYAALDLKEFYAGALVWLDGEFHRVADPFRHFTDGVASLGNPIGTAMDKVLVGIVRLRASLKPISAILLSSEETTILERLGKEGFSQQMVDRFFRPFFGGIFFDRELQTTSRLFEFVFKCLALGSNTLPAAGIGAIPQQLADQLPAGSILLNSRVAELIEDEDGILRSAALQNGKVFRAKYGMLIATEGPEAARLLGSRITDTSASSPSSSAAAAASSSSSSSITKPPRSTVCLYFAADSTPINEPVLLLNGSKEGIVNNMFFPSTVAPSYAPPGKTLVSISLVGQLYSNYSDSELEQQVRKELHSWFGADVVDSWQHLRTYRIANAQPDQTPPTNLQKQPRVDQGVYVCGDHRDSSTFDGALVSGRRAVQALLADCRVIAA</sequence>
<reference evidence="3" key="1">
    <citation type="submission" date="2024-02" db="EMBL/GenBank/DDBJ databases">
        <authorList>
            <consortium name="ELIXIR-Norway"/>
            <consortium name="Elixir Norway"/>
        </authorList>
    </citation>
    <scope>NUCLEOTIDE SEQUENCE</scope>
</reference>
<gene>
    <name evidence="3" type="ORF">CSSPJE1EN1_LOCUS8892</name>
</gene>
<feature type="region of interest" description="Disordered" evidence="1">
    <location>
        <begin position="83"/>
        <end position="103"/>
    </location>
</feature>
<dbReference type="Gene3D" id="1.10.3110.10">
    <property type="entry name" value="protoporphyrinogen ix oxidase, domain 3"/>
    <property type="match status" value="1"/>
</dbReference>
<feature type="compositionally biased region" description="Polar residues" evidence="1">
    <location>
        <begin position="88"/>
        <end position="99"/>
    </location>
</feature>
<dbReference type="Gene3D" id="3.50.50.60">
    <property type="entry name" value="FAD/NAD(P)-binding domain"/>
    <property type="match status" value="1"/>
</dbReference>
<dbReference type="InterPro" id="IPR036188">
    <property type="entry name" value="FAD/NAD-bd_sf"/>
</dbReference>
<organism evidence="3 4">
    <name type="scientific">Sphagnum jensenii</name>
    <dbReference type="NCBI Taxonomy" id="128206"/>
    <lineage>
        <taxon>Eukaryota</taxon>
        <taxon>Viridiplantae</taxon>
        <taxon>Streptophyta</taxon>
        <taxon>Embryophyta</taxon>
        <taxon>Bryophyta</taxon>
        <taxon>Sphagnophytina</taxon>
        <taxon>Sphagnopsida</taxon>
        <taxon>Sphagnales</taxon>
        <taxon>Sphagnaceae</taxon>
        <taxon>Sphagnum</taxon>
    </lineage>
</organism>
<dbReference type="InterPro" id="IPR002937">
    <property type="entry name" value="Amino_oxidase"/>
</dbReference>
<proteinExistence type="predicted"/>
<accession>A0ABP0WAA6</accession>
<feature type="domain" description="Amine oxidase" evidence="2">
    <location>
        <begin position="125"/>
        <end position="556"/>
    </location>
</feature>
<evidence type="ECO:0000259" key="2">
    <source>
        <dbReference type="Pfam" id="PF01593"/>
    </source>
</evidence>
<feature type="compositionally biased region" description="Low complexity" evidence="1">
    <location>
        <begin position="386"/>
        <end position="405"/>
    </location>
</feature>
<protein>
    <recommendedName>
        <fullName evidence="2">Amine oxidase domain-containing protein</fullName>
    </recommendedName>
</protein>
<name>A0ABP0WAA6_9BRYO</name>
<dbReference type="Gene3D" id="3.90.660.20">
    <property type="entry name" value="Protoporphyrinogen oxidase, mitochondrial, domain 2"/>
    <property type="match status" value="1"/>
</dbReference>
<keyword evidence="4" id="KW-1185">Reference proteome</keyword>
<dbReference type="PANTHER" id="PTHR42841">
    <property type="entry name" value="AMINE OXIDASE"/>
    <property type="match status" value="1"/>
</dbReference>
<evidence type="ECO:0000313" key="4">
    <source>
        <dbReference type="Proteomes" id="UP001497444"/>
    </source>
</evidence>
<evidence type="ECO:0000313" key="3">
    <source>
        <dbReference type="EMBL" id="CAK9263414.1"/>
    </source>
</evidence>
<feature type="region of interest" description="Disordered" evidence="1">
    <location>
        <begin position="385"/>
        <end position="409"/>
    </location>
</feature>
<dbReference type="EMBL" id="OZ020110">
    <property type="protein sequence ID" value="CAK9263414.1"/>
    <property type="molecule type" value="Genomic_DNA"/>
</dbReference>